<keyword evidence="1" id="KW-0472">Membrane</keyword>
<feature type="transmembrane region" description="Helical" evidence="1">
    <location>
        <begin position="291"/>
        <end position="311"/>
    </location>
</feature>
<keyword evidence="3" id="KW-1185">Reference proteome</keyword>
<dbReference type="EMBL" id="LAVV01010941">
    <property type="protein sequence ID" value="KNZ48388.1"/>
    <property type="molecule type" value="Genomic_DNA"/>
</dbReference>
<feature type="transmembrane region" description="Helical" evidence="1">
    <location>
        <begin position="265"/>
        <end position="285"/>
    </location>
</feature>
<protein>
    <submittedName>
        <fullName evidence="2">Putative signal peptide protein</fullName>
    </submittedName>
</protein>
<gene>
    <name evidence="2" type="ORF">VP01_56g1</name>
</gene>
<proteinExistence type="predicted"/>
<evidence type="ECO:0000313" key="3">
    <source>
        <dbReference type="Proteomes" id="UP000037035"/>
    </source>
</evidence>
<accession>A0A0L6UIR1</accession>
<sequence length="371" mass="43328">MTFLLDLKSLLYLFIPSHFLPQLFVPLPHVASSDFLLDNTFIRPFLSAGVTSRLVTHIAFFCFITGPSTHPLQFFFFFFDLCFDYSGLPCIIFLVAETYTQCVLLNTSHIFTLWAKPGLISTSTLQIAIQAMGWSCPFNLSIHVMIIVFLCCRLNKMTHLKYEREILNIKAERVSEDFQDFYARAGDRNLHEKRFDQDFVKNNKIFQEGKQNPGENKVLILNLRIVCRVDEYNTRKRGLGCFSYLFHKRIHCLNEHPQSMKGGSVLWTFLNYIVFTLGANLTWMFSWKISTAVSILIFLPCCMYAHLYHTLIEGSILSIFKYDMNKNWFCIFTPHFGRIGCMSPELAHAHDYMMRRNAGMRKPKMKRRIEF</sequence>
<evidence type="ECO:0000313" key="2">
    <source>
        <dbReference type="EMBL" id="KNZ48388.1"/>
    </source>
</evidence>
<feature type="transmembrane region" description="Helical" evidence="1">
    <location>
        <begin position="7"/>
        <end position="25"/>
    </location>
</feature>
<organism evidence="2 3">
    <name type="scientific">Puccinia sorghi</name>
    <dbReference type="NCBI Taxonomy" id="27349"/>
    <lineage>
        <taxon>Eukaryota</taxon>
        <taxon>Fungi</taxon>
        <taxon>Dikarya</taxon>
        <taxon>Basidiomycota</taxon>
        <taxon>Pucciniomycotina</taxon>
        <taxon>Pucciniomycetes</taxon>
        <taxon>Pucciniales</taxon>
        <taxon>Pucciniaceae</taxon>
        <taxon>Puccinia</taxon>
    </lineage>
</organism>
<dbReference type="AlphaFoldDB" id="A0A0L6UIR1"/>
<keyword evidence="1" id="KW-0812">Transmembrane</keyword>
<dbReference type="VEuPathDB" id="FungiDB:VP01_56g1"/>
<dbReference type="Proteomes" id="UP000037035">
    <property type="component" value="Unassembled WGS sequence"/>
</dbReference>
<name>A0A0L6UIR1_9BASI</name>
<evidence type="ECO:0000256" key="1">
    <source>
        <dbReference type="SAM" id="Phobius"/>
    </source>
</evidence>
<comment type="caution">
    <text evidence="2">The sequence shown here is derived from an EMBL/GenBank/DDBJ whole genome shotgun (WGS) entry which is preliminary data.</text>
</comment>
<feature type="transmembrane region" description="Helical" evidence="1">
    <location>
        <begin position="127"/>
        <end position="152"/>
    </location>
</feature>
<keyword evidence="1" id="KW-1133">Transmembrane helix</keyword>
<reference evidence="2 3" key="1">
    <citation type="submission" date="2015-08" db="EMBL/GenBank/DDBJ databases">
        <title>Next Generation Sequencing and Analysis of the Genome of Puccinia sorghi L Schw, the Causal Agent of Maize Common Rust.</title>
        <authorList>
            <person name="Rochi L."/>
            <person name="Burguener G."/>
            <person name="Darino M."/>
            <person name="Turjanski A."/>
            <person name="Kreff E."/>
            <person name="Dieguez M.J."/>
            <person name="Sacco F."/>
        </authorList>
    </citation>
    <scope>NUCLEOTIDE SEQUENCE [LARGE SCALE GENOMIC DNA]</scope>
    <source>
        <strain evidence="2 3">RO10H11247</strain>
    </source>
</reference>